<dbReference type="AlphaFoldDB" id="A0A875RZP8"/>
<evidence type="ECO:0000256" key="4">
    <source>
        <dbReference type="ARBA" id="ARBA00023212"/>
    </source>
</evidence>
<evidence type="ECO:0000256" key="3">
    <source>
        <dbReference type="ARBA" id="ARBA00022701"/>
    </source>
</evidence>
<dbReference type="EMBL" id="CP064812">
    <property type="protein sequence ID" value="QPG73362.1"/>
    <property type="molecule type" value="Genomic_DNA"/>
</dbReference>
<evidence type="ECO:0000256" key="5">
    <source>
        <dbReference type="RuleBase" id="RU363050"/>
    </source>
</evidence>
<dbReference type="GO" id="GO:0031122">
    <property type="term" value="P:cytoplasmic microtubule organization"/>
    <property type="evidence" value="ECO:0007669"/>
    <property type="project" value="TreeGrafter"/>
</dbReference>
<dbReference type="GeneID" id="62194073"/>
<dbReference type="Pfam" id="PF04130">
    <property type="entry name" value="GCP_C_terminal"/>
    <property type="match status" value="1"/>
</dbReference>
<dbReference type="GO" id="GO:0051225">
    <property type="term" value="P:spindle assembly"/>
    <property type="evidence" value="ECO:0007669"/>
    <property type="project" value="TreeGrafter"/>
</dbReference>
<accession>A0A875RZP8</accession>
<feature type="domain" description="Gamma tubulin complex component protein N-terminal" evidence="7">
    <location>
        <begin position="69"/>
        <end position="415"/>
    </location>
</feature>
<sequence>MSKLEGFNEVRLLSGDSFKLDRAHYSELSLKARFIKYPPTYKHHDGYPKPTRYSIDKFTNLRDQEAAIIQDLIYVLAGLEGYYIRYSEEFDINKASSRLSGPDFVINRHIDTSFKDITKRINKLGKMYFALCSFVEVYSDLVHGHIMQTLCYEIINFLKQYETLLRDIERHFKEDSKYSLTVLEQELSRGTTLDQIGVAVKIQRLYEIVESINRENEKRNGNSNLESLQFETMMRSLKDDHYTGTLDGVLSDSVNSRFVKGGMILNIIQMRIDGYKGNMRVHKFLIDIFDRVSMCYIEMLNKWLQYGIIDDNYDEFLISESSVSDNMKYDAMQWADKFTIRREGLLKQFQIREIQKKIILTGKYLNVLKECVGIKSLEDDYHNCTITSLQESDFQIRIDNAYNRANIYILKMFFERYHLDGWIKSLNKYFLFTEGSEYDDFLGNAYILLKKASDRVSLTSLTGYYRKSYLNTSGDLQLVHNLITPVLAKETFLNELTSILKAQTTDAEEVFATNNIESLRKLLISTMETNLQTHLTSPQTRIDNYCIQKFGVDIGVPFPLNLMISRSQVYEYQLLFREQSFLRFVDLSLLESWKEICHGGVWRWKFADPMLKRWIFRCRLLHRKMSDFIRMLYRYLTFNVVAVNWHTVEEIFSHMGKDDNINLETVYTTIKSFLSTVLDDSMLTKVKLTEVITELFSLILLFHNLIMSFKKTLVLMDRSLFDEKYDLLAAPVPEFDEVKNGERFDKMSSTLDSYSNAFKVKLKEFTVLLKYYGELDSTSLLVLYRELVRTYKD</sequence>
<dbReference type="PANTHER" id="PTHR19302">
    <property type="entry name" value="GAMMA TUBULIN COMPLEX PROTEIN"/>
    <property type="match status" value="1"/>
</dbReference>
<dbReference type="GO" id="GO:0007020">
    <property type="term" value="P:microtubule nucleation"/>
    <property type="evidence" value="ECO:0007669"/>
    <property type="project" value="InterPro"/>
</dbReference>
<reference evidence="8" key="1">
    <citation type="submission" date="2020-10" db="EMBL/GenBank/DDBJ databases">
        <authorList>
            <person name="Roach M.J.R."/>
        </authorList>
    </citation>
    <scope>NUCLEOTIDE SEQUENCE</scope>
    <source>
        <strain evidence="8">CBS 1945</strain>
    </source>
</reference>
<comment type="similarity">
    <text evidence="1 5">Belongs to the TUBGCP family.</text>
</comment>
<evidence type="ECO:0000313" key="8">
    <source>
        <dbReference type="EMBL" id="QPG73362.1"/>
    </source>
</evidence>
<evidence type="ECO:0000256" key="1">
    <source>
        <dbReference type="ARBA" id="ARBA00010337"/>
    </source>
</evidence>
<keyword evidence="3 5" id="KW-0493">Microtubule</keyword>
<feature type="domain" description="Gamma tubulin complex component C-terminal" evidence="6">
    <location>
        <begin position="423"/>
        <end position="774"/>
    </location>
</feature>
<gene>
    <name evidence="8" type="ORF">FOA43_000672</name>
</gene>
<dbReference type="GO" id="GO:0044732">
    <property type="term" value="C:mitotic spindle pole body"/>
    <property type="evidence" value="ECO:0007669"/>
    <property type="project" value="TreeGrafter"/>
</dbReference>
<dbReference type="PANTHER" id="PTHR19302:SF13">
    <property type="entry name" value="GAMMA-TUBULIN COMPLEX COMPONENT 2"/>
    <property type="match status" value="1"/>
</dbReference>
<dbReference type="OrthoDB" id="2192946at2759"/>
<dbReference type="KEGG" id="bnn:FOA43_000672"/>
<dbReference type="GO" id="GO:0051011">
    <property type="term" value="F:microtubule minus-end binding"/>
    <property type="evidence" value="ECO:0007669"/>
    <property type="project" value="TreeGrafter"/>
</dbReference>
<name>A0A875RZP8_EENNA</name>
<dbReference type="InterPro" id="IPR040457">
    <property type="entry name" value="GCP_C"/>
</dbReference>
<comment type="subcellular location">
    <subcellularLocation>
        <location evidence="5">Cytoplasm</location>
        <location evidence="5">Cytoskeleton</location>
        <location evidence="5">Microtubule organizing center</location>
    </subcellularLocation>
</comment>
<evidence type="ECO:0000256" key="2">
    <source>
        <dbReference type="ARBA" id="ARBA00022490"/>
    </source>
</evidence>
<dbReference type="GO" id="GO:0000922">
    <property type="term" value="C:spindle pole"/>
    <property type="evidence" value="ECO:0007669"/>
    <property type="project" value="InterPro"/>
</dbReference>
<dbReference type="Proteomes" id="UP000662931">
    <property type="component" value="Chromosome 1"/>
</dbReference>
<dbReference type="RefSeq" id="XP_038776927.1">
    <property type="nucleotide sequence ID" value="XM_038920999.1"/>
</dbReference>
<proteinExistence type="inferred from homology"/>
<dbReference type="InterPro" id="IPR007259">
    <property type="entry name" value="GCP"/>
</dbReference>
<keyword evidence="4 5" id="KW-0206">Cytoskeleton</keyword>
<evidence type="ECO:0000259" key="7">
    <source>
        <dbReference type="Pfam" id="PF17681"/>
    </source>
</evidence>
<dbReference type="GO" id="GO:0005874">
    <property type="term" value="C:microtubule"/>
    <property type="evidence" value="ECO:0007669"/>
    <property type="project" value="UniProtKB-KW"/>
</dbReference>
<dbReference type="GO" id="GO:0051321">
    <property type="term" value="P:meiotic cell cycle"/>
    <property type="evidence" value="ECO:0007669"/>
    <property type="project" value="TreeGrafter"/>
</dbReference>
<keyword evidence="9" id="KW-1185">Reference proteome</keyword>
<keyword evidence="2 5" id="KW-0963">Cytoplasm</keyword>
<evidence type="ECO:0000313" key="9">
    <source>
        <dbReference type="Proteomes" id="UP000662931"/>
    </source>
</evidence>
<dbReference type="Pfam" id="PF17681">
    <property type="entry name" value="GCP_N_terminal"/>
    <property type="match status" value="1"/>
</dbReference>
<dbReference type="Gene3D" id="1.20.120.1900">
    <property type="entry name" value="Gamma-tubulin complex, C-terminal domain"/>
    <property type="match status" value="1"/>
</dbReference>
<evidence type="ECO:0000259" key="6">
    <source>
        <dbReference type="Pfam" id="PF04130"/>
    </source>
</evidence>
<dbReference type="InterPro" id="IPR041470">
    <property type="entry name" value="GCP_N"/>
</dbReference>
<protein>
    <recommendedName>
        <fullName evidence="5">Spindle pole body component</fullName>
    </recommendedName>
</protein>
<dbReference type="InterPro" id="IPR042241">
    <property type="entry name" value="GCP_C_sf"/>
</dbReference>
<dbReference type="GO" id="GO:0000930">
    <property type="term" value="C:gamma-tubulin complex"/>
    <property type="evidence" value="ECO:0007669"/>
    <property type="project" value="TreeGrafter"/>
</dbReference>
<dbReference type="GO" id="GO:0000278">
    <property type="term" value="P:mitotic cell cycle"/>
    <property type="evidence" value="ECO:0007669"/>
    <property type="project" value="TreeGrafter"/>
</dbReference>
<dbReference type="GO" id="GO:0043015">
    <property type="term" value="F:gamma-tubulin binding"/>
    <property type="evidence" value="ECO:0007669"/>
    <property type="project" value="InterPro"/>
</dbReference>
<organism evidence="8 9">
    <name type="scientific">Eeniella nana</name>
    <name type="common">Yeast</name>
    <name type="synonym">Brettanomyces nanus</name>
    <dbReference type="NCBI Taxonomy" id="13502"/>
    <lineage>
        <taxon>Eukaryota</taxon>
        <taxon>Fungi</taxon>
        <taxon>Dikarya</taxon>
        <taxon>Ascomycota</taxon>
        <taxon>Saccharomycotina</taxon>
        <taxon>Pichiomycetes</taxon>
        <taxon>Pichiales</taxon>
        <taxon>Pichiaceae</taxon>
        <taxon>Brettanomyces</taxon>
    </lineage>
</organism>